<dbReference type="AlphaFoldDB" id="A0A8J2SKV3"/>
<protein>
    <submittedName>
        <fullName evidence="2">Uncharacterized protein</fullName>
    </submittedName>
</protein>
<evidence type="ECO:0000313" key="2">
    <source>
        <dbReference type="EMBL" id="CAH0373745.1"/>
    </source>
</evidence>
<evidence type="ECO:0000256" key="1">
    <source>
        <dbReference type="SAM" id="Phobius"/>
    </source>
</evidence>
<dbReference type="EMBL" id="CAKKNE010000004">
    <property type="protein sequence ID" value="CAH0373745.1"/>
    <property type="molecule type" value="Genomic_DNA"/>
</dbReference>
<reference evidence="2" key="1">
    <citation type="submission" date="2021-11" db="EMBL/GenBank/DDBJ databases">
        <authorList>
            <consortium name="Genoscope - CEA"/>
            <person name="William W."/>
        </authorList>
    </citation>
    <scope>NUCLEOTIDE SEQUENCE</scope>
</reference>
<sequence length="144" mass="15391">MSGAAEAAFRKWYRTQSVAAVLCTGFLVVEKPVAMGLAAELGVLALAAFTGACGWRLLRCTKQELVVLYQLYAVLCTCLCMALVYVVMMPAFRAFAFRAEGAAVADHHVAATFASLVYGCISAKATTCANTYGEAVVPIHKKRD</sequence>
<keyword evidence="1" id="KW-0472">Membrane</keyword>
<dbReference type="OrthoDB" id="10500771at2759"/>
<feature type="transmembrane region" description="Helical" evidence="1">
    <location>
        <begin position="65"/>
        <end position="88"/>
    </location>
</feature>
<keyword evidence="1" id="KW-0812">Transmembrane</keyword>
<dbReference type="Proteomes" id="UP000789595">
    <property type="component" value="Unassembled WGS sequence"/>
</dbReference>
<evidence type="ECO:0000313" key="3">
    <source>
        <dbReference type="Proteomes" id="UP000789595"/>
    </source>
</evidence>
<comment type="caution">
    <text evidence="2">The sequence shown here is derived from an EMBL/GenBank/DDBJ whole genome shotgun (WGS) entry which is preliminary data.</text>
</comment>
<gene>
    <name evidence="2" type="ORF">PECAL_4P09800</name>
</gene>
<name>A0A8J2SKV3_9STRA</name>
<organism evidence="2 3">
    <name type="scientific">Pelagomonas calceolata</name>
    <dbReference type="NCBI Taxonomy" id="35677"/>
    <lineage>
        <taxon>Eukaryota</taxon>
        <taxon>Sar</taxon>
        <taxon>Stramenopiles</taxon>
        <taxon>Ochrophyta</taxon>
        <taxon>Pelagophyceae</taxon>
        <taxon>Pelagomonadales</taxon>
        <taxon>Pelagomonadaceae</taxon>
        <taxon>Pelagomonas</taxon>
    </lineage>
</organism>
<keyword evidence="1" id="KW-1133">Transmembrane helix</keyword>
<feature type="transmembrane region" description="Helical" evidence="1">
    <location>
        <begin position="35"/>
        <end position="58"/>
    </location>
</feature>
<keyword evidence="3" id="KW-1185">Reference proteome</keyword>
<proteinExistence type="predicted"/>
<accession>A0A8J2SKV3</accession>